<dbReference type="RefSeq" id="WP_119602321.1">
    <property type="nucleotide sequence ID" value="NZ_QXQA01000017.1"/>
</dbReference>
<name>A0A3A1UUQ2_9BACL</name>
<proteinExistence type="predicted"/>
<comment type="caution">
    <text evidence="1">The sequence shown here is derived from an EMBL/GenBank/DDBJ whole genome shotgun (WGS) entry which is preliminary data.</text>
</comment>
<dbReference type="Proteomes" id="UP000266482">
    <property type="component" value="Unassembled WGS sequence"/>
</dbReference>
<gene>
    <name evidence="1" type="ORF">D3P08_22255</name>
</gene>
<dbReference type="InterPro" id="IPR032366">
    <property type="entry name" value="DUF4871"/>
</dbReference>
<dbReference type="EMBL" id="QXQA01000017">
    <property type="protein sequence ID" value="RIX49993.1"/>
    <property type="molecule type" value="Genomic_DNA"/>
</dbReference>
<evidence type="ECO:0000313" key="2">
    <source>
        <dbReference type="Proteomes" id="UP000266482"/>
    </source>
</evidence>
<reference evidence="1 2" key="1">
    <citation type="submission" date="2018-09" db="EMBL/GenBank/DDBJ databases">
        <title>Paenibacillus aracenensis nov. sp. isolated from a cave in southern Spain.</title>
        <authorList>
            <person name="Jurado V."/>
            <person name="Gutierrez-Patricio S."/>
            <person name="Gonzalez-Pimentel J.L."/>
            <person name="Miller A.Z."/>
            <person name="Laiz L."/>
            <person name="Saiz-Jimenez C."/>
        </authorList>
    </citation>
    <scope>NUCLEOTIDE SEQUENCE [LARGE SCALE GENOMIC DNA]</scope>
    <source>
        <strain evidence="1 2">DSM 22867</strain>
    </source>
</reference>
<dbReference type="Pfam" id="PF16167">
    <property type="entry name" value="DUF4871"/>
    <property type="match status" value="1"/>
</dbReference>
<dbReference type="Gene3D" id="2.60.40.3830">
    <property type="match status" value="2"/>
</dbReference>
<evidence type="ECO:0000313" key="1">
    <source>
        <dbReference type="EMBL" id="RIX49993.1"/>
    </source>
</evidence>
<protein>
    <submittedName>
        <fullName evidence="1">DUF4871 domain-containing protein</fullName>
    </submittedName>
</protein>
<accession>A0A3A1UUQ2</accession>
<organism evidence="1 2">
    <name type="scientific">Paenibacillus nanensis</name>
    <dbReference type="NCBI Taxonomy" id="393251"/>
    <lineage>
        <taxon>Bacteria</taxon>
        <taxon>Bacillati</taxon>
        <taxon>Bacillota</taxon>
        <taxon>Bacilli</taxon>
        <taxon>Bacillales</taxon>
        <taxon>Paenibacillaceae</taxon>
        <taxon>Paenibacillus</taxon>
    </lineage>
</organism>
<keyword evidence="2" id="KW-1185">Reference proteome</keyword>
<sequence length="310" mass="34667">MRDDRMDWEHRLKEPPFMEPMFTEKLRTNVRRRLTESQRGPARSFRGIRGAGGLLAAFVCLGLVIFWSASAFQPAAPVPELRPSYYKDGNLLLQVFPDPELKAGRSYGYIFSFAELGFEAVNKTMAIEAVHLATGRRETVVKPYVLTPEVLAGISFARYTAFSAMPLEGYWRYEVLLDGELYADVILDVGEPSWEATGTFDAGSYKMTGIDGKVGFIDPGFVAGQPNKYMWHFWGNEEELDGRFEVLAVKQGSMELVPVFEADSLGGENNGANRHLPSSMILPEPGHWRLLPYVNGKLIDSIVVEVEKGT</sequence>
<dbReference type="AlphaFoldDB" id="A0A3A1UUQ2"/>
<dbReference type="OrthoDB" id="2381403at2"/>